<evidence type="ECO:0000256" key="2">
    <source>
        <dbReference type="ARBA" id="ARBA00012224"/>
    </source>
</evidence>
<dbReference type="InterPro" id="IPR027619">
    <property type="entry name" value="C-S_lyase_PatB-like"/>
</dbReference>
<keyword evidence="8" id="KW-1185">Reference proteome</keyword>
<reference evidence="7 8" key="1">
    <citation type="submission" date="2022-05" db="EMBL/GenBank/DDBJ databases">
        <title>Identification of Peptoniphilus vaginalis-like Bacteria, Peptoniphilus septimus sp. nov. from Blood Cultures in a Cervical Cancer Patient receiving Chemotherapy: Case and Implications.</title>
        <authorList>
            <person name="Zhan X.-Y."/>
        </authorList>
    </citation>
    <scope>NUCLEOTIDE SEQUENCE [LARGE SCALE GENOMIC DNA]</scope>
    <source>
        <strain evidence="7 8">SAHP1</strain>
    </source>
</reference>
<dbReference type="InterPro" id="IPR015424">
    <property type="entry name" value="PyrdxlP-dep_Trfase"/>
</dbReference>
<dbReference type="Pfam" id="PF00155">
    <property type="entry name" value="Aminotran_1_2"/>
    <property type="match status" value="1"/>
</dbReference>
<dbReference type="EC" id="4.4.1.13" evidence="2"/>
<keyword evidence="3" id="KW-0663">Pyridoxal phosphate</keyword>
<dbReference type="EMBL" id="CP097885">
    <property type="protein sequence ID" value="URN40631.1"/>
    <property type="molecule type" value="Genomic_DNA"/>
</dbReference>
<protein>
    <recommendedName>
        <fullName evidence="2">cysteine-S-conjugate beta-lyase</fullName>
        <ecNumber evidence="2">4.4.1.13</ecNumber>
    </recommendedName>
</protein>
<comment type="cofactor">
    <cofactor evidence="1">
        <name>pyridoxal 5'-phosphate</name>
        <dbReference type="ChEBI" id="CHEBI:597326"/>
    </cofactor>
</comment>
<dbReference type="PANTHER" id="PTHR43525">
    <property type="entry name" value="PROTEIN MALY"/>
    <property type="match status" value="1"/>
</dbReference>
<dbReference type="CDD" id="cd00609">
    <property type="entry name" value="AAT_like"/>
    <property type="match status" value="1"/>
</dbReference>
<evidence type="ECO:0000256" key="5">
    <source>
        <dbReference type="ARBA" id="ARBA00037974"/>
    </source>
</evidence>
<keyword evidence="4 7" id="KW-0456">Lyase</keyword>
<evidence type="ECO:0000256" key="1">
    <source>
        <dbReference type="ARBA" id="ARBA00001933"/>
    </source>
</evidence>
<dbReference type="InterPro" id="IPR015422">
    <property type="entry name" value="PyrdxlP-dep_Trfase_small"/>
</dbReference>
<dbReference type="Proteomes" id="UP001056218">
    <property type="component" value="Chromosome"/>
</dbReference>
<dbReference type="RefSeq" id="WP_250341524.1">
    <property type="nucleotide sequence ID" value="NZ_CP097885.1"/>
</dbReference>
<sequence>MKKLNLEIKHDRRGSNSVKWDHKDFIDSRASDKALPLWLSDMEFKVADEIIDALSKRVDHGFFGQSMPGQKYFSSIEAWYHDRFSWNIEKDSIFYSPGVLPAIGFAINSFTKEGDGIIIQPPVFYPFAQLIEENGRKVVNNNLINDDGYYYIDFDDLEEKAKDPNSTMLLLCSPHNPVGRVWKKEELLKIIEICKKYDLTIFSDEIHCDLTRKNVRHYPLMSLGAYDKIAAAVAPSKTFNVGGLPIAQIIIDHVDLKDRWNKETYGKHFIRFAPPLDMVLCETAYSHCAYWVDEVMDYVEDNFDFIVSFLEEKLPQTKYKKPEGTFLAWINFGAYVNHKDLMDILITKYDLLIEDGIVFGQPGDGYFRLSIACQRDILEEGLNKIVQAINELQEQ</sequence>
<evidence type="ECO:0000256" key="3">
    <source>
        <dbReference type="ARBA" id="ARBA00022898"/>
    </source>
</evidence>
<evidence type="ECO:0000259" key="6">
    <source>
        <dbReference type="Pfam" id="PF00155"/>
    </source>
</evidence>
<proteinExistence type="inferred from homology"/>
<feature type="domain" description="Aminotransferase class I/classII large" evidence="6">
    <location>
        <begin position="78"/>
        <end position="385"/>
    </location>
</feature>
<dbReference type="InterPro" id="IPR051798">
    <property type="entry name" value="Class-II_PLP-Dep_Aminotrans"/>
</dbReference>
<dbReference type="Gene3D" id="3.40.640.10">
    <property type="entry name" value="Type I PLP-dependent aspartate aminotransferase-like (Major domain)"/>
    <property type="match status" value="1"/>
</dbReference>
<dbReference type="InterPro" id="IPR015421">
    <property type="entry name" value="PyrdxlP-dep_Trfase_major"/>
</dbReference>
<organism evidence="7 8">
    <name type="scientific">Peptoniphilus genitalis</name>
    <dbReference type="NCBI Taxonomy" id="3036303"/>
    <lineage>
        <taxon>Bacteria</taxon>
        <taxon>Bacillati</taxon>
        <taxon>Bacillota</taxon>
        <taxon>Tissierellia</taxon>
        <taxon>Tissierellales</taxon>
        <taxon>Peptoniphilaceae</taxon>
        <taxon>Peptoniphilus</taxon>
    </lineage>
</organism>
<dbReference type="PANTHER" id="PTHR43525:SF1">
    <property type="entry name" value="PROTEIN MALY"/>
    <property type="match status" value="1"/>
</dbReference>
<dbReference type="SUPFAM" id="SSF53383">
    <property type="entry name" value="PLP-dependent transferases"/>
    <property type="match status" value="1"/>
</dbReference>
<evidence type="ECO:0000313" key="7">
    <source>
        <dbReference type="EMBL" id="URN40631.1"/>
    </source>
</evidence>
<evidence type="ECO:0000313" key="8">
    <source>
        <dbReference type="Proteomes" id="UP001056218"/>
    </source>
</evidence>
<dbReference type="GO" id="GO:0016829">
    <property type="term" value="F:lyase activity"/>
    <property type="evidence" value="ECO:0007669"/>
    <property type="project" value="UniProtKB-KW"/>
</dbReference>
<name>A0ABY4TJF1_9FIRM</name>
<evidence type="ECO:0000256" key="4">
    <source>
        <dbReference type="ARBA" id="ARBA00023239"/>
    </source>
</evidence>
<dbReference type="Gene3D" id="3.90.1150.10">
    <property type="entry name" value="Aspartate Aminotransferase, domain 1"/>
    <property type="match status" value="1"/>
</dbReference>
<accession>A0ABY4TJF1</accession>
<gene>
    <name evidence="7" type="ORF">M9426_05115</name>
</gene>
<dbReference type="InterPro" id="IPR004839">
    <property type="entry name" value="Aminotransferase_I/II_large"/>
</dbReference>
<comment type="similarity">
    <text evidence="5">Belongs to the class-II pyridoxal-phosphate-dependent aminotransferase family. MalY/PatB cystathionine beta-lyase subfamily.</text>
</comment>
<dbReference type="NCBIfam" id="TIGR04350">
    <property type="entry name" value="C_S_lyase_PatB"/>
    <property type="match status" value="1"/>
</dbReference>